<dbReference type="InterPro" id="IPR011990">
    <property type="entry name" value="TPR-like_helical_dom_sf"/>
</dbReference>
<feature type="signal peptide" evidence="4">
    <location>
        <begin position="1"/>
        <end position="20"/>
    </location>
</feature>
<dbReference type="PANTHER" id="PTHR44858">
    <property type="entry name" value="TETRATRICOPEPTIDE REPEAT PROTEIN 6"/>
    <property type="match status" value="1"/>
</dbReference>
<keyword evidence="4" id="KW-0732">Signal</keyword>
<evidence type="ECO:0000256" key="4">
    <source>
        <dbReference type="SAM" id="SignalP"/>
    </source>
</evidence>
<comment type="caution">
    <text evidence="5">The sequence shown here is derived from an EMBL/GenBank/DDBJ whole genome shotgun (WGS) entry which is preliminary data.</text>
</comment>
<feature type="repeat" description="TPR" evidence="3">
    <location>
        <begin position="344"/>
        <end position="377"/>
    </location>
</feature>
<feature type="chain" id="PRO_5024383489" evidence="4">
    <location>
        <begin position="21"/>
        <end position="396"/>
    </location>
</feature>
<evidence type="ECO:0000256" key="2">
    <source>
        <dbReference type="ARBA" id="ARBA00022803"/>
    </source>
</evidence>
<dbReference type="SMART" id="SM00028">
    <property type="entry name" value="TPR"/>
    <property type="match status" value="4"/>
</dbReference>
<protein>
    <submittedName>
        <fullName evidence="5">Uncharacterized protein</fullName>
    </submittedName>
</protein>
<accession>A0A5S3V659</accession>
<dbReference type="PROSITE" id="PS50005">
    <property type="entry name" value="TPR"/>
    <property type="match status" value="2"/>
</dbReference>
<dbReference type="PANTHER" id="PTHR44858:SF1">
    <property type="entry name" value="UDP-N-ACETYLGLUCOSAMINE--PEPTIDE N-ACETYLGLUCOSAMINYLTRANSFERASE SPINDLY-RELATED"/>
    <property type="match status" value="1"/>
</dbReference>
<dbReference type="Gene3D" id="1.25.40.10">
    <property type="entry name" value="Tetratricopeptide repeat domain"/>
    <property type="match status" value="1"/>
</dbReference>
<dbReference type="InterPro" id="IPR019734">
    <property type="entry name" value="TPR_rpt"/>
</dbReference>
<dbReference type="SUPFAM" id="SSF48452">
    <property type="entry name" value="TPR-like"/>
    <property type="match status" value="1"/>
</dbReference>
<dbReference type="PROSITE" id="PS51257">
    <property type="entry name" value="PROKAR_LIPOPROTEIN"/>
    <property type="match status" value="1"/>
</dbReference>
<keyword evidence="2 3" id="KW-0802">TPR repeat</keyword>
<sequence>MSTLNKIKLVITVVSCVALSACNTLPRSSSVNKALLNSDTFTLQPVPTPQDIFQLDDRIKNQLDNYFRGTTPSLSHTKKLLRFLVDNGDASLSYQSGANLTASQAYFDLNANCLSLSILSFSLAEHLGFKSQFQRVHIPEYWDQTQGYNLLTGHVNLVISESNYTTNKNKSNGIALYTRPQSLTIDFDPNSRQQKFTTSDITKQRILAMFYSNRGAMHMINAEYDLAFSYFKAAISADELYSGAWGNLGVLYRVANQYQRAEDTYQQALALNADNKTVLGNMALLYRMTNRDSLAIALENTLNQQRKNNPYYQIVLGNEALENNDFTLALRHFNKARKLDSKLHKSYFGLAKVHYYRGNLEQAEKYLLQAYKLSEYKHDRKRYQSKLQWIQAVAKN</sequence>
<feature type="repeat" description="TPR" evidence="3">
    <location>
        <begin position="242"/>
        <end position="275"/>
    </location>
</feature>
<evidence type="ECO:0000256" key="1">
    <source>
        <dbReference type="ARBA" id="ARBA00022737"/>
    </source>
</evidence>
<dbReference type="OrthoDB" id="5801251at2"/>
<evidence type="ECO:0000313" key="6">
    <source>
        <dbReference type="Proteomes" id="UP000307217"/>
    </source>
</evidence>
<reference evidence="6" key="2">
    <citation type="submission" date="2019-06" db="EMBL/GenBank/DDBJ databases">
        <title>Co-occurence of chitin degradation, pigmentation and bioactivity in marine Pseudoalteromonas.</title>
        <authorList>
            <person name="Sonnenschein E.C."/>
            <person name="Bech P.K."/>
        </authorList>
    </citation>
    <scope>NUCLEOTIDE SEQUENCE [LARGE SCALE GENOMIC DNA]</scope>
    <source>
        <strain evidence="6">S3790</strain>
    </source>
</reference>
<organism evidence="5 6">
    <name type="scientific">Pseudoalteromonas aurantia</name>
    <dbReference type="NCBI Taxonomy" id="43654"/>
    <lineage>
        <taxon>Bacteria</taxon>
        <taxon>Pseudomonadati</taxon>
        <taxon>Pseudomonadota</taxon>
        <taxon>Gammaproteobacteria</taxon>
        <taxon>Alteromonadales</taxon>
        <taxon>Pseudoalteromonadaceae</taxon>
        <taxon>Pseudoalteromonas</taxon>
    </lineage>
</organism>
<dbReference type="Proteomes" id="UP000307217">
    <property type="component" value="Unassembled WGS sequence"/>
</dbReference>
<dbReference type="Pfam" id="PF13432">
    <property type="entry name" value="TPR_16"/>
    <property type="match status" value="1"/>
</dbReference>
<evidence type="ECO:0000313" key="5">
    <source>
        <dbReference type="EMBL" id="TMO66891.1"/>
    </source>
</evidence>
<dbReference type="Pfam" id="PF00515">
    <property type="entry name" value="TPR_1"/>
    <property type="match status" value="1"/>
</dbReference>
<reference evidence="5 6" key="1">
    <citation type="submission" date="2018-01" db="EMBL/GenBank/DDBJ databases">
        <authorList>
            <person name="Paulsen S."/>
            <person name="Gram L.K."/>
        </authorList>
    </citation>
    <scope>NUCLEOTIDE SEQUENCE [LARGE SCALE GENOMIC DNA]</scope>
    <source>
        <strain evidence="5 6">S3790</strain>
    </source>
</reference>
<name>A0A5S3V659_9GAMM</name>
<dbReference type="AlphaFoldDB" id="A0A5S3V659"/>
<gene>
    <name evidence="5" type="ORF">CWC19_15110</name>
</gene>
<proteinExistence type="predicted"/>
<dbReference type="InterPro" id="IPR050498">
    <property type="entry name" value="Ycf3"/>
</dbReference>
<dbReference type="EMBL" id="PNBX01000065">
    <property type="protein sequence ID" value="TMO66891.1"/>
    <property type="molecule type" value="Genomic_DNA"/>
</dbReference>
<keyword evidence="1" id="KW-0677">Repeat</keyword>
<evidence type="ECO:0000256" key="3">
    <source>
        <dbReference type="PROSITE-ProRule" id="PRU00339"/>
    </source>
</evidence>